<organism evidence="6 7">
    <name type="scientific">Pseudooceanicola batsensis (strain ATCC BAA-863 / DSM 15984 / KCTC 12145 / HTCC2597)</name>
    <name type="common">Oceanicola batsensis</name>
    <dbReference type="NCBI Taxonomy" id="252305"/>
    <lineage>
        <taxon>Bacteria</taxon>
        <taxon>Pseudomonadati</taxon>
        <taxon>Pseudomonadota</taxon>
        <taxon>Alphaproteobacteria</taxon>
        <taxon>Rhodobacterales</taxon>
        <taxon>Paracoccaceae</taxon>
        <taxon>Pseudooceanicola</taxon>
    </lineage>
</organism>
<evidence type="ECO:0000313" key="7">
    <source>
        <dbReference type="Proteomes" id="UP000004318"/>
    </source>
</evidence>
<dbReference type="GO" id="GO:0016787">
    <property type="term" value="F:hydrolase activity"/>
    <property type="evidence" value="ECO:0007669"/>
    <property type="project" value="UniProtKB-KW"/>
</dbReference>
<evidence type="ECO:0000256" key="2">
    <source>
        <dbReference type="ARBA" id="ARBA00022723"/>
    </source>
</evidence>
<dbReference type="InterPro" id="IPR036866">
    <property type="entry name" value="RibonucZ/Hydroxyglut_hydro"/>
</dbReference>
<dbReference type="Gene3D" id="3.60.15.10">
    <property type="entry name" value="Ribonuclease Z/Hydroxyacylglutathione hydrolase-like"/>
    <property type="match status" value="1"/>
</dbReference>
<dbReference type="PANTHER" id="PTHR42978:SF6">
    <property type="entry name" value="QUORUM-QUENCHING LACTONASE YTNP-RELATED"/>
    <property type="match status" value="1"/>
</dbReference>
<evidence type="ECO:0000313" key="6">
    <source>
        <dbReference type="EMBL" id="EAQ02227.1"/>
    </source>
</evidence>
<dbReference type="PANTHER" id="PTHR42978">
    <property type="entry name" value="QUORUM-QUENCHING LACTONASE YTNP-RELATED-RELATED"/>
    <property type="match status" value="1"/>
</dbReference>
<dbReference type="Proteomes" id="UP000004318">
    <property type="component" value="Unassembled WGS sequence"/>
</dbReference>
<dbReference type="EMBL" id="AAMO01000008">
    <property type="protein sequence ID" value="EAQ02227.1"/>
    <property type="molecule type" value="Genomic_DNA"/>
</dbReference>
<accession>A3U0D6</accession>
<feature type="domain" description="Metallo-beta-lactamase" evidence="5">
    <location>
        <begin position="60"/>
        <end position="274"/>
    </location>
</feature>
<dbReference type="InterPro" id="IPR051013">
    <property type="entry name" value="MBL_superfamily_lactonases"/>
</dbReference>
<keyword evidence="2" id="KW-0479">Metal-binding</keyword>
<evidence type="ECO:0000259" key="5">
    <source>
        <dbReference type="SMART" id="SM00849"/>
    </source>
</evidence>
<sequence length="295" mass="32351">MRANMLTFGAARIDKITDLDPFVLPATLLLPGRDLSELQGEAALLCPHHVDFDAGTLLISVHSFLLRVNGLNVLIDTCVGECKPRPRRADWDNRRATGYLERLAKAGVRPEDVDIVMCTHLHADHVGWNTRLEDGRWRPTFPNARYVMGLHELEHWQAEEAAAPGAHNHAAFADSVLPIVEAGLAETVTDGFSLSQGMDIIPLHGHSPGQIGLVLEGGGNGRAVFCGDAIHSPVQVFRPDWSSGFCHDPAQAAKTRKDLLERAAEEDLLLLPAHTRSAYGFRIRRDGNGHRPVMV</sequence>
<dbReference type="HOGENOM" id="CLU_056519_1_1_5"/>
<dbReference type="AlphaFoldDB" id="A3U0D6"/>
<dbReference type="SUPFAM" id="SSF56281">
    <property type="entry name" value="Metallo-hydrolase/oxidoreductase"/>
    <property type="match status" value="1"/>
</dbReference>
<dbReference type="CDD" id="cd16277">
    <property type="entry name" value="metallo-hydrolase-like_MBL-fold"/>
    <property type="match status" value="1"/>
</dbReference>
<protein>
    <submittedName>
        <fullName evidence="6">Putative beta-lactamase</fullName>
    </submittedName>
</protein>
<keyword evidence="4" id="KW-0862">Zinc</keyword>
<evidence type="ECO:0000256" key="4">
    <source>
        <dbReference type="ARBA" id="ARBA00022833"/>
    </source>
</evidence>
<evidence type="ECO:0000256" key="3">
    <source>
        <dbReference type="ARBA" id="ARBA00022801"/>
    </source>
</evidence>
<dbReference type="GO" id="GO:0046872">
    <property type="term" value="F:metal ion binding"/>
    <property type="evidence" value="ECO:0007669"/>
    <property type="project" value="UniProtKB-KW"/>
</dbReference>
<dbReference type="OrthoDB" id="9773738at2"/>
<dbReference type="Pfam" id="PF00753">
    <property type="entry name" value="Lactamase_B"/>
    <property type="match status" value="1"/>
</dbReference>
<gene>
    <name evidence="6" type="ORF">OB2597_19131</name>
</gene>
<evidence type="ECO:0000256" key="1">
    <source>
        <dbReference type="ARBA" id="ARBA00007749"/>
    </source>
</evidence>
<name>A3U0D6_PSEBH</name>
<dbReference type="STRING" id="252305.OB2597_19131"/>
<keyword evidence="7" id="KW-1185">Reference proteome</keyword>
<dbReference type="InterPro" id="IPR001279">
    <property type="entry name" value="Metallo-B-lactamas"/>
</dbReference>
<reference evidence="6 7" key="1">
    <citation type="journal article" date="2010" name="J. Bacteriol.">
        <title>Genome sequences of Oceanicola granulosus HTCC2516(T) and Oceanicola batsensis HTCC2597(TDelta).</title>
        <authorList>
            <person name="Thrash J.C."/>
            <person name="Cho J.C."/>
            <person name="Vergin K.L."/>
            <person name="Giovannoni S.J."/>
        </authorList>
    </citation>
    <scope>NUCLEOTIDE SEQUENCE [LARGE SCALE GENOMIC DNA]</scope>
    <source>
        <strain evidence="7">ATCC BAA-863 / DSM 15984 / KCTC 12145 / HTCC2597</strain>
    </source>
</reference>
<keyword evidence="3" id="KW-0378">Hydrolase</keyword>
<dbReference type="SMART" id="SM00849">
    <property type="entry name" value="Lactamase_B"/>
    <property type="match status" value="1"/>
</dbReference>
<comment type="caution">
    <text evidence="6">The sequence shown here is derived from an EMBL/GenBank/DDBJ whole genome shotgun (WGS) entry which is preliminary data.</text>
</comment>
<proteinExistence type="inferred from homology"/>
<comment type="similarity">
    <text evidence="1">Belongs to the metallo-beta-lactamase superfamily.</text>
</comment>